<evidence type="ECO:0000256" key="3">
    <source>
        <dbReference type="ARBA" id="ARBA00022490"/>
    </source>
</evidence>
<dbReference type="InterPro" id="IPR014729">
    <property type="entry name" value="Rossmann-like_a/b/a_fold"/>
</dbReference>
<dbReference type="SUPFAM" id="SSF143437">
    <property type="entry name" value="THUMP domain-like"/>
    <property type="match status" value="1"/>
</dbReference>
<feature type="binding site" evidence="19">
    <location>
        <begin position="206"/>
        <end position="207"/>
    </location>
    <ligand>
        <name>ATP</name>
        <dbReference type="ChEBI" id="CHEBI:30616"/>
    </ligand>
</feature>
<dbReference type="GO" id="GO:0005524">
    <property type="term" value="F:ATP binding"/>
    <property type="evidence" value="ECO:0007669"/>
    <property type="project" value="UniProtKB-UniRule"/>
</dbReference>
<dbReference type="Pfam" id="PF02926">
    <property type="entry name" value="THUMP"/>
    <property type="match status" value="1"/>
</dbReference>
<evidence type="ECO:0000256" key="10">
    <source>
        <dbReference type="ARBA" id="ARBA00050570"/>
    </source>
</evidence>
<evidence type="ECO:0000256" key="17">
    <source>
        <dbReference type="ARBA" id="ARBA00077849"/>
    </source>
</evidence>
<evidence type="ECO:0000256" key="9">
    <source>
        <dbReference type="ARBA" id="ARBA00022977"/>
    </source>
</evidence>
<evidence type="ECO:0000256" key="19">
    <source>
        <dbReference type="HAMAP-Rule" id="MF_00021"/>
    </source>
</evidence>
<evidence type="ECO:0000256" key="14">
    <source>
        <dbReference type="ARBA" id="ARBA00066827"/>
    </source>
</evidence>
<dbReference type="CDD" id="cd11716">
    <property type="entry name" value="THUMP_ThiI"/>
    <property type="match status" value="1"/>
</dbReference>
<evidence type="ECO:0000256" key="15">
    <source>
        <dbReference type="ARBA" id="ARBA00071867"/>
    </source>
</evidence>
<keyword evidence="9 19" id="KW-0784">Thiamine biosynthesis</keyword>
<evidence type="ECO:0000256" key="12">
    <source>
        <dbReference type="ARBA" id="ARBA00058382"/>
    </source>
</evidence>
<dbReference type="GO" id="GO:0000049">
    <property type="term" value="F:tRNA binding"/>
    <property type="evidence" value="ECO:0007669"/>
    <property type="project" value="UniProtKB-UniRule"/>
</dbReference>
<evidence type="ECO:0000256" key="1">
    <source>
        <dbReference type="ARBA" id="ARBA00004496"/>
    </source>
</evidence>
<dbReference type="InterPro" id="IPR004114">
    <property type="entry name" value="THUMP_dom"/>
</dbReference>
<feature type="binding site" evidence="19">
    <location>
        <position position="263"/>
    </location>
    <ligand>
        <name>ATP</name>
        <dbReference type="ChEBI" id="CHEBI:30616"/>
    </ligand>
</feature>
<dbReference type="Proteomes" id="UP000245793">
    <property type="component" value="Unassembled WGS sequence"/>
</dbReference>
<sequence>MIRECVSVSYGEIALKKDNKPFFERELRKNLKAILSDLNPDFKFDQSKVFIYSEDNSETVRRLQKVFGISYIAPQFETESTLDKIFEAAIHATKFELSRSPFKTFKIESKRVDKSFPIKSPEISRLVGGAILKENLGLTVDVKNPDRIIRVDVRKNSFVSPGRIKALGGMPVGSNGRVLSLLSGGIDSPVASILAMKRGLQVDYIHFHSYPFTSKRSFLKTKELAELCTEYEPYGMLFSFNLFPIQEAITKNCDIRFTTLLQRRSMTRLATLMAKDNDRTALVTGENLGQVASQTLPGMSVVDPVTDLIILRPLITYDKTEIIDLARKFGTYEKSIEPFEDCCTVFVAKHPKTNPTLEQVLEEESKINYIEIEQEIFEKRESYKIK</sequence>
<dbReference type="EMBL" id="QEKV01000008">
    <property type="protein sequence ID" value="PVY93930.1"/>
    <property type="molecule type" value="Genomic_DNA"/>
</dbReference>
<name>A0A2U1E1V6_9FIRM</name>
<proteinExistence type="inferred from homology"/>
<keyword evidence="7 19" id="KW-0067">ATP-binding</keyword>
<keyword evidence="3 19" id="KW-0963">Cytoplasm</keyword>
<protein>
    <recommendedName>
        <fullName evidence="15 19">Probable tRNA sulfurtransferase</fullName>
        <ecNumber evidence="14 19">2.8.1.4</ecNumber>
    </recommendedName>
    <alternativeName>
        <fullName evidence="16 19">Sulfur carrier protein ThiS sulfurtransferase</fullName>
    </alternativeName>
    <alternativeName>
        <fullName evidence="17 19">Thiamine biosynthesis protein ThiI</fullName>
    </alternativeName>
    <alternativeName>
        <fullName evidence="18 19">tRNA 4-thiouridine synthase</fullName>
    </alternativeName>
</protein>
<dbReference type="Pfam" id="PF22025">
    <property type="entry name" value="ThiI_fer"/>
    <property type="match status" value="1"/>
</dbReference>
<dbReference type="PANTHER" id="PTHR43209:SF1">
    <property type="entry name" value="TRNA SULFURTRANSFERASE"/>
    <property type="match status" value="1"/>
</dbReference>
<dbReference type="FunFam" id="3.40.50.620:FF:000053">
    <property type="entry name" value="Probable tRNA sulfurtransferase"/>
    <property type="match status" value="1"/>
</dbReference>
<feature type="binding site" evidence="19">
    <location>
        <position position="285"/>
    </location>
    <ligand>
        <name>ATP</name>
        <dbReference type="ChEBI" id="CHEBI:30616"/>
    </ligand>
</feature>
<comment type="pathway">
    <text evidence="2 19">Cofactor biosynthesis; thiamine diphosphate biosynthesis.</text>
</comment>
<dbReference type="PANTHER" id="PTHR43209">
    <property type="entry name" value="TRNA SULFURTRANSFERASE"/>
    <property type="match status" value="1"/>
</dbReference>
<evidence type="ECO:0000256" key="6">
    <source>
        <dbReference type="ARBA" id="ARBA00022741"/>
    </source>
</evidence>
<evidence type="ECO:0000313" key="21">
    <source>
        <dbReference type="EMBL" id="PVY93930.1"/>
    </source>
</evidence>
<dbReference type="Pfam" id="PF02568">
    <property type="entry name" value="ThiI"/>
    <property type="match status" value="1"/>
</dbReference>
<dbReference type="InterPro" id="IPR020536">
    <property type="entry name" value="ThiI_AANH"/>
</dbReference>
<dbReference type="Gene3D" id="3.30.2130.30">
    <property type="match status" value="1"/>
</dbReference>
<keyword evidence="8 19" id="KW-0694">RNA-binding</keyword>
<dbReference type="NCBIfam" id="TIGR00342">
    <property type="entry name" value="tRNA uracil 4-sulfurtransferase ThiI"/>
    <property type="match status" value="1"/>
</dbReference>
<dbReference type="AlphaFoldDB" id="A0A2U1E1V6"/>
<accession>A0A2U1E1V6</accession>
<evidence type="ECO:0000256" key="11">
    <source>
        <dbReference type="ARBA" id="ARBA00052330"/>
    </source>
</evidence>
<gene>
    <name evidence="19" type="primary">thiI</name>
    <name evidence="21" type="ORF">C7381_10865</name>
</gene>
<dbReference type="HAMAP" id="MF_00021">
    <property type="entry name" value="ThiI"/>
    <property type="match status" value="1"/>
</dbReference>
<dbReference type="SMART" id="SM00981">
    <property type="entry name" value="THUMP"/>
    <property type="match status" value="1"/>
</dbReference>
<dbReference type="GO" id="GO:0009229">
    <property type="term" value="P:thiamine diphosphate biosynthetic process"/>
    <property type="evidence" value="ECO:0007669"/>
    <property type="project" value="UniProtKB-UniRule"/>
</dbReference>
<dbReference type="GO" id="GO:0002937">
    <property type="term" value="P:tRNA 4-thiouridine biosynthesis"/>
    <property type="evidence" value="ECO:0007669"/>
    <property type="project" value="TreeGrafter"/>
</dbReference>
<evidence type="ECO:0000256" key="4">
    <source>
        <dbReference type="ARBA" id="ARBA00022555"/>
    </source>
</evidence>
<keyword evidence="6 19" id="KW-0547">Nucleotide-binding</keyword>
<comment type="subcellular location">
    <subcellularLocation>
        <location evidence="1 19">Cytoplasm</location>
    </subcellularLocation>
</comment>
<dbReference type="GO" id="GO:0140741">
    <property type="term" value="F:tRNA-uracil-4 sulfurtransferase activity"/>
    <property type="evidence" value="ECO:0007669"/>
    <property type="project" value="UniProtKB-EC"/>
</dbReference>
<evidence type="ECO:0000256" key="18">
    <source>
        <dbReference type="ARBA" id="ARBA00080570"/>
    </source>
</evidence>
<reference evidence="21 22" key="1">
    <citation type="submission" date="2018-04" db="EMBL/GenBank/DDBJ databases">
        <title>Genomic Encyclopedia of Type Strains, Phase IV (KMG-IV): sequencing the most valuable type-strain genomes for metagenomic binning, comparative biology and taxonomic classification.</title>
        <authorList>
            <person name="Goeker M."/>
        </authorList>
    </citation>
    <scope>NUCLEOTIDE SEQUENCE [LARGE SCALE GENOMIC DNA]</scope>
    <source>
        <strain evidence="21 22">DSM 20705</strain>
    </source>
</reference>
<dbReference type="GO" id="GO:0005829">
    <property type="term" value="C:cytosol"/>
    <property type="evidence" value="ECO:0007669"/>
    <property type="project" value="TreeGrafter"/>
</dbReference>
<dbReference type="GO" id="GO:0052837">
    <property type="term" value="P:thiazole biosynthetic process"/>
    <property type="evidence" value="ECO:0007669"/>
    <property type="project" value="TreeGrafter"/>
</dbReference>
<keyword evidence="5 19" id="KW-0808">Transferase</keyword>
<comment type="catalytic activity">
    <reaction evidence="10 19">
        <text>[ThiI sulfur-carrier protein]-S-sulfanyl-L-cysteine + a uridine in tRNA + 2 reduced [2Fe-2S]-[ferredoxin] + ATP + H(+) = [ThiI sulfur-carrier protein]-L-cysteine + a 4-thiouridine in tRNA + 2 oxidized [2Fe-2S]-[ferredoxin] + AMP + diphosphate</text>
        <dbReference type="Rhea" id="RHEA:24176"/>
        <dbReference type="Rhea" id="RHEA-COMP:10000"/>
        <dbReference type="Rhea" id="RHEA-COMP:10001"/>
        <dbReference type="Rhea" id="RHEA-COMP:13337"/>
        <dbReference type="Rhea" id="RHEA-COMP:13338"/>
        <dbReference type="Rhea" id="RHEA-COMP:13339"/>
        <dbReference type="Rhea" id="RHEA-COMP:13340"/>
        <dbReference type="ChEBI" id="CHEBI:15378"/>
        <dbReference type="ChEBI" id="CHEBI:29950"/>
        <dbReference type="ChEBI" id="CHEBI:30616"/>
        <dbReference type="ChEBI" id="CHEBI:33019"/>
        <dbReference type="ChEBI" id="CHEBI:33737"/>
        <dbReference type="ChEBI" id="CHEBI:33738"/>
        <dbReference type="ChEBI" id="CHEBI:61963"/>
        <dbReference type="ChEBI" id="CHEBI:65315"/>
        <dbReference type="ChEBI" id="CHEBI:136798"/>
        <dbReference type="ChEBI" id="CHEBI:456215"/>
        <dbReference type="EC" id="2.8.1.4"/>
    </reaction>
</comment>
<feature type="binding site" evidence="19">
    <location>
        <begin position="181"/>
        <end position="182"/>
    </location>
    <ligand>
        <name>ATP</name>
        <dbReference type="ChEBI" id="CHEBI:30616"/>
    </ligand>
</feature>
<evidence type="ECO:0000256" key="13">
    <source>
        <dbReference type="ARBA" id="ARBA00061472"/>
    </source>
</evidence>
<evidence type="ECO:0000256" key="7">
    <source>
        <dbReference type="ARBA" id="ARBA00022840"/>
    </source>
</evidence>
<dbReference type="InterPro" id="IPR003720">
    <property type="entry name" value="tRNA_STrfase"/>
</dbReference>
<comment type="function">
    <text evidence="12 19">Catalyzes the ATP-dependent transfer of a sulfur to tRNA to produce 4-thiouridine in position 8 of tRNAs, which functions as a near-UV photosensor. Also catalyzes the transfer of sulfur to the sulfur carrier protein ThiS, forming ThiS-thiocarboxylate. This is a step in the synthesis of thiazole, in the thiamine biosynthesis pathway. The sulfur is donated as persulfide by IscS.</text>
</comment>
<evidence type="ECO:0000256" key="8">
    <source>
        <dbReference type="ARBA" id="ARBA00022884"/>
    </source>
</evidence>
<dbReference type="InterPro" id="IPR050102">
    <property type="entry name" value="tRNA_sulfurtransferase_ThiI"/>
</dbReference>
<dbReference type="GO" id="GO:0009228">
    <property type="term" value="P:thiamine biosynthetic process"/>
    <property type="evidence" value="ECO:0007669"/>
    <property type="project" value="UniProtKB-KW"/>
</dbReference>
<dbReference type="InterPro" id="IPR049961">
    <property type="entry name" value="ThiI_N"/>
</dbReference>
<dbReference type="RefSeq" id="WP_116480400.1">
    <property type="nucleotide sequence ID" value="NZ_QEKV01000008.1"/>
</dbReference>
<evidence type="ECO:0000259" key="20">
    <source>
        <dbReference type="PROSITE" id="PS51165"/>
    </source>
</evidence>
<evidence type="ECO:0000313" key="22">
    <source>
        <dbReference type="Proteomes" id="UP000245793"/>
    </source>
</evidence>
<organism evidence="21 22">
    <name type="scientific">Ezakiella coagulans</name>
    <dbReference type="NCBI Taxonomy" id="46507"/>
    <lineage>
        <taxon>Bacteria</taxon>
        <taxon>Bacillati</taxon>
        <taxon>Bacillota</taxon>
        <taxon>Tissierellia</taxon>
        <taxon>Ezakiella</taxon>
    </lineage>
</organism>
<dbReference type="PROSITE" id="PS51165">
    <property type="entry name" value="THUMP"/>
    <property type="match status" value="1"/>
</dbReference>
<dbReference type="CDD" id="cd01712">
    <property type="entry name" value="PPase_ThiI"/>
    <property type="match status" value="1"/>
</dbReference>
<dbReference type="Gene3D" id="3.40.50.620">
    <property type="entry name" value="HUPs"/>
    <property type="match status" value="1"/>
</dbReference>
<comment type="caution">
    <text evidence="21">The sequence shown here is derived from an EMBL/GenBank/DDBJ whole genome shotgun (WGS) entry which is preliminary data.</text>
</comment>
<feature type="binding site" evidence="19">
    <location>
        <position position="294"/>
    </location>
    <ligand>
        <name>ATP</name>
        <dbReference type="ChEBI" id="CHEBI:30616"/>
    </ligand>
</feature>
<dbReference type="InterPro" id="IPR049962">
    <property type="entry name" value="THUMP_ThiI"/>
</dbReference>
<dbReference type="SUPFAM" id="SSF52402">
    <property type="entry name" value="Adenine nucleotide alpha hydrolases-like"/>
    <property type="match status" value="1"/>
</dbReference>
<feature type="domain" description="THUMP" evidence="20">
    <location>
        <begin position="57"/>
        <end position="164"/>
    </location>
</feature>
<comment type="similarity">
    <text evidence="13 19">Belongs to the ThiI family.</text>
</comment>
<dbReference type="UniPathway" id="UPA00060"/>
<comment type="catalytic activity">
    <reaction evidence="11 19">
        <text>[ThiS sulfur-carrier protein]-C-terminal Gly-Gly-AMP + S-sulfanyl-L-cysteinyl-[cysteine desulfurase] + AH2 = [ThiS sulfur-carrier protein]-C-terminal-Gly-aminoethanethioate + L-cysteinyl-[cysteine desulfurase] + A + AMP + 2 H(+)</text>
        <dbReference type="Rhea" id="RHEA:43340"/>
        <dbReference type="Rhea" id="RHEA-COMP:12157"/>
        <dbReference type="Rhea" id="RHEA-COMP:12158"/>
        <dbReference type="Rhea" id="RHEA-COMP:12910"/>
        <dbReference type="Rhea" id="RHEA-COMP:19908"/>
        <dbReference type="ChEBI" id="CHEBI:13193"/>
        <dbReference type="ChEBI" id="CHEBI:15378"/>
        <dbReference type="ChEBI" id="CHEBI:17499"/>
        <dbReference type="ChEBI" id="CHEBI:29950"/>
        <dbReference type="ChEBI" id="CHEBI:61963"/>
        <dbReference type="ChEBI" id="CHEBI:90618"/>
        <dbReference type="ChEBI" id="CHEBI:232372"/>
        <dbReference type="ChEBI" id="CHEBI:456215"/>
    </reaction>
</comment>
<evidence type="ECO:0000256" key="2">
    <source>
        <dbReference type="ARBA" id="ARBA00004948"/>
    </source>
</evidence>
<dbReference type="EC" id="2.8.1.4" evidence="14 19"/>
<keyword evidence="22" id="KW-1185">Reference proteome</keyword>
<dbReference type="GO" id="GO:0004810">
    <property type="term" value="F:CCA tRNA nucleotidyltransferase activity"/>
    <property type="evidence" value="ECO:0007669"/>
    <property type="project" value="InterPro"/>
</dbReference>
<dbReference type="InterPro" id="IPR054173">
    <property type="entry name" value="ThiI_fer"/>
</dbReference>
<evidence type="ECO:0000256" key="16">
    <source>
        <dbReference type="ARBA" id="ARBA00075337"/>
    </source>
</evidence>
<evidence type="ECO:0000256" key="5">
    <source>
        <dbReference type="ARBA" id="ARBA00022679"/>
    </source>
</evidence>
<keyword evidence="4 19" id="KW-0820">tRNA-binding</keyword>